<organism evidence="1 2">
    <name type="scientific">Pristionchus entomophagus</name>
    <dbReference type="NCBI Taxonomy" id="358040"/>
    <lineage>
        <taxon>Eukaryota</taxon>
        <taxon>Metazoa</taxon>
        <taxon>Ecdysozoa</taxon>
        <taxon>Nematoda</taxon>
        <taxon>Chromadorea</taxon>
        <taxon>Rhabditida</taxon>
        <taxon>Rhabditina</taxon>
        <taxon>Diplogasteromorpha</taxon>
        <taxon>Diplogasteroidea</taxon>
        <taxon>Neodiplogasteridae</taxon>
        <taxon>Pristionchus</taxon>
    </lineage>
</organism>
<evidence type="ECO:0000313" key="2">
    <source>
        <dbReference type="Proteomes" id="UP001432027"/>
    </source>
</evidence>
<name>A0AAV5UJL0_9BILA</name>
<keyword evidence="2" id="KW-1185">Reference proteome</keyword>
<sequence>CDISVLDPFKRSPVCSMSSQRVSSFSEKRTRHHERKDQRRGADILLLCAQRGSLGPSSLLCRIFRCDCGVLHSPRDEGVQLSQLLPLLYMACDIPNLRRFIFHTCVCLLGAFVV</sequence>
<reference evidence="1" key="1">
    <citation type="submission" date="2023-10" db="EMBL/GenBank/DDBJ databases">
        <title>Genome assembly of Pristionchus species.</title>
        <authorList>
            <person name="Yoshida K."/>
            <person name="Sommer R.J."/>
        </authorList>
    </citation>
    <scope>NUCLEOTIDE SEQUENCE</scope>
    <source>
        <strain evidence="1">RS0144</strain>
    </source>
</reference>
<dbReference type="EMBL" id="BTSX01000006">
    <property type="protein sequence ID" value="GMT07144.1"/>
    <property type="molecule type" value="Genomic_DNA"/>
</dbReference>
<comment type="caution">
    <text evidence="1">The sequence shown here is derived from an EMBL/GenBank/DDBJ whole genome shotgun (WGS) entry which is preliminary data.</text>
</comment>
<feature type="non-terminal residue" evidence="1">
    <location>
        <position position="1"/>
    </location>
</feature>
<accession>A0AAV5UJL0</accession>
<evidence type="ECO:0000313" key="1">
    <source>
        <dbReference type="EMBL" id="GMT07144.1"/>
    </source>
</evidence>
<gene>
    <name evidence="1" type="ORF">PENTCL1PPCAC_29318</name>
</gene>
<proteinExistence type="predicted"/>
<dbReference type="AlphaFoldDB" id="A0AAV5UJL0"/>
<protein>
    <submittedName>
        <fullName evidence="1">Uncharacterized protein</fullName>
    </submittedName>
</protein>
<dbReference type="Proteomes" id="UP001432027">
    <property type="component" value="Unassembled WGS sequence"/>
</dbReference>